<name>A0A1M4SM80_9BACT</name>
<sequence>MYLTLLTCMDICLVYNVNAQSQTDSTFKPSGKLWGYSFGDYYYKGHSDSLSRGGANQYTGIEKGRNAFQFRRIYLGYNYDIHPKFSAELLLAAEDNAGAPSGVIGGDLTANGKYTFYIKYANLRWKNIWHGTDLVIGQSATPVFSLVEEPVWGYRSIERTIADIRRMPSFDLGLSLQGKFDPETGNYGYNLMVGNGSGARPETNKFKHFYGDVYAKFLDKRLVFSLFADYERLNWTPEFHHSRNMVKAFAAYTTPGITFGVEAFKSHGQEDVVGLRPIIGGTARDTLNADAEGISTYVRGQILKDKLGFFARSDWYNPDTKYNDKFYQVYNPLSSNFEPNNKEQFITAGLDFTPIKNVHIMPNIWYNQYESERNDVTGKARKDHDLVYRATFYFVFGR</sequence>
<keyword evidence="2" id="KW-1185">Reference proteome</keyword>
<gene>
    <name evidence="1" type="ORF">SAMN02745131_00165</name>
</gene>
<evidence type="ECO:0000313" key="1">
    <source>
        <dbReference type="EMBL" id="SHE33295.1"/>
    </source>
</evidence>
<dbReference type="AlphaFoldDB" id="A0A1M4SM80"/>
<evidence type="ECO:0008006" key="3">
    <source>
        <dbReference type="Google" id="ProtNLM"/>
    </source>
</evidence>
<accession>A0A1M4SM80</accession>
<proteinExistence type="predicted"/>
<organism evidence="1 2">
    <name type="scientific">Flavisolibacter ginsengisoli DSM 18119</name>
    <dbReference type="NCBI Taxonomy" id="1121884"/>
    <lineage>
        <taxon>Bacteria</taxon>
        <taxon>Pseudomonadati</taxon>
        <taxon>Bacteroidota</taxon>
        <taxon>Chitinophagia</taxon>
        <taxon>Chitinophagales</taxon>
        <taxon>Chitinophagaceae</taxon>
        <taxon>Flavisolibacter</taxon>
    </lineage>
</organism>
<dbReference type="STRING" id="1121884.SAMN02745131_00165"/>
<evidence type="ECO:0000313" key="2">
    <source>
        <dbReference type="Proteomes" id="UP000184048"/>
    </source>
</evidence>
<dbReference type="InterPro" id="IPR023614">
    <property type="entry name" value="Porin_dom_sf"/>
</dbReference>
<protein>
    <recommendedName>
        <fullName evidence="3">Phosphate-selective porin O and P</fullName>
    </recommendedName>
</protein>
<dbReference type="EMBL" id="FQUU01000001">
    <property type="protein sequence ID" value="SHE33295.1"/>
    <property type="molecule type" value="Genomic_DNA"/>
</dbReference>
<reference evidence="1 2" key="1">
    <citation type="submission" date="2016-11" db="EMBL/GenBank/DDBJ databases">
        <authorList>
            <person name="Jaros S."/>
            <person name="Januszkiewicz K."/>
            <person name="Wedrychowicz H."/>
        </authorList>
    </citation>
    <scope>NUCLEOTIDE SEQUENCE [LARGE SCALE GENOMIC DNA]</scope>
    <source>
        <strain evidence="1 2">DSM 18119</strain>
    </source>
</reference>
<dbReference type="Gene3D" id="2.40.160.10">
    <property type="entry name" value="Porin"/>
    <property type="match status" value="1"/>
</dbReference>
<dbReference type="Proteomes" id="UP000184048">
    <property type="component" value="Unassembled WGS sequence"/>
</dbReference>